<evidence type="ECO:0000259" key="1">
    <source>
        <dbReference type="PROSITE" id="PS50404"/>
    </source>
</evidence>
<proteinExistence type="predicted"/>
<dbReference type="GO" id="GO:0005737">
    <property type="term" value="C:cytoplasm"/>
    <property type="evidence" value="ECO:0007669"/>
    <property type="project" value="TreeGrafter"/>
</dbReference>
<dbReference type="EC" id="2.5.1.18" evidence="3"/>
<gene>
    <name evidence="3" type="ORF">MGWOODY_XGa2067</name>
</gene>
<dbReference type="PANTHER" id="PTHR43968:SF6">
    <property type="entry name" value="GLUTATHIONE S-TRANSFERASE OMEGA"/>
    <property type="match status" value="1"/>
</dbReference>
<protein>
    <submittedName>
        <fullName evidence="3">Glutathione S-transferase</fullName>
        <ecNumber evidence="3">2.5.1.18</ecNumber>
    </submittedName>
</protein>
<dbReference type="GO" id="GO:0004364">
    <property type="term" value="F:glutathione transferase activity"/>
    <property type="evidence" value="ECO:0007669"/>
    <property type="project" value="UniProtKB-EC"/>
</dbReference>
<dbReference type="Gene3D" id="1.20.1050.10">
    <property type="match status" value="1"/>
</dbReference>
<dbReference type="InterPro" id="IPR004045">
    <property type="entry name" value="Glutathione_S-Trfase_N"/>
</dbReference>
<dbReference type="Gene3D" id="3.40.30.10">
    <property type="entry name" value="Glutaredoxin"/>
    <property type="match status" value="1"/>
</dbReference>
<dbReference type="SUPFAM" id="SSF47616">
    <property type="entry name" value="GST C-terminal domain-like"/>
    <property type="match status" value="1"/>
</dbReference>
<dbReference type="EMBL" id="CZRL01000121">
    <property type="protein sequence ID" value="CUS55194.1"/>
    <property type="molecule type" value="Genomic_DNA"/>
</dbReference>
<dbReference type="Pfam" id="PF13409">
    <property type="entry name" value="GST_N_2"/>
    <property type="match status" value="1"/>
</dbReference>
<dbReference type="SFLD" id="SFLDS00019">
    <property type="entry name" value="Glutathione_Transferase_(cytos"/>
    <property type="match status" value="1"/>
</dbReference>
<name>A0A160TYH2_9ZZZZ</name>
<feature type="domain" description="GST C-terminal" evidence="2">
    <location>
        <begin position="79"/>
        <end position="210"/>
    </location>
</feature>
<dbReference type="PROSITE" id="PS50405">
    <property type="entry name" value="GST_CTER"/>
    <property type="match status" value="1"/>
</dbReference>
<accession>A0A160TYH2</accession>
<organism evidence="3">
    <name type="scientific">hydrothermal vent metagenome</name>
    <dbReference type="NCBI Taxonomy" id="652676"/>
    <lineage>
        <taxon>unclassified sequences</taxon>
        <taxon>metagenomes</taxon>
        <taxon>ecological metagenomes</taxon>
    </lineage>
</organism>
<feature type="domain" description="GST N-terminal" evidence="1">
    <location>
        <begin position="1"/>
        <end position="74"/>
    </location>
</feature>
<dbReference type="PANTHER" id="PTHR43968">
    <property type="match status" value="1"/>
</dbReference>
<dbReference type="SFLD" id="SFLDG00358">
    <property type="entry name" value="Main_(cytGST)"/>
    <property type="match status" value="1"/>
</dbReference>
<dbReference type="InterPro" id="IPR050983">
    <property type="entry name" value="GST_Omega/HSP26"/>
</dbReference>
<dbReference type="SUPFAM" id="SSF52833">
    <property type="entry name" value="Thioredoxin-like"/>
    <property type="match status" value="1"/>
</dbReference>
<evidence type="ECO:0000313" key="3">
    <source>
        <dbReference type="EMBL" id="CUS55194.1"/>
    </source>
</evidence>
<dbReference type="CDD" id="cd03051">
    <property type="entry name" value="GST_N_GTT2_like"/>
    <property type="match status" value="1"/>
</dbReference>
<dbReference type="InterPro" id="IPR004046">
    <property type="entry name" value="GST_C"/>
</dbReference>
<reference evidence="3" key="1">
    <citation type="submission" date="2015-10" db="EMBL/GenBank/DDBJ databases">
        <authorList>
            <person name="Gilbert D.G."/>
        </authorList>
    </citation>
    <scope>NUCLEOTIDE SEQUENCE</scope>
</reference>
<sequence length="210" mass="23312">MGPNPRMVRMFMIEKGIELEGLEHDILGAENRKSPYTDKNPGGQMPALELDDGSVLAETVVICEYLEEVHPSPALIGATAQERAETRMWTRRIEQKITENMYNGFRYSEGLERFKDRMRCLPEAADGLKATAQDGLAWLDVLMEGREYVCGDRLTIADLVLYCCTDFVAGVGQSVDPGLGNISAWFARMDMRPSAKASLHPVAVKAGRRG</sequence>
<dbReference type="InterPro" id="IPR036249">
    <property type="entry name" value="Thioredoxin-like_sf"/>
</dbReference>
<dbReference type="InterPro" id="IPR010987">
    <property type="entry name" value="Glutathione-S-Trfase_C-like"/>
</dbReference>
<keyword evidence="3" id="KW-0808">Transferase</keyword>
<dbReference type="InterPro" id="IPR040079">
    <property type="entry name" value="Glutathione_S-Trfase"/>
</dbReference>
<dbReference type="Pfam" id="PF00043">
    <property type="entry name" value="GST_C"/>
    <property type="match status" value="1"/>
</dbReference>
<dbReference type="InterPro" id="IPR034345">
    <property type="entry name" value="Gtt2-like_N"/>
</dbReference>
<dbReference type="AlphaFoldDB" id="A0A160TYH2"/>
<dbReference type="InterPro" id="IPR036282">
    <property type="entry name" value="Glutathione-S-Trfase_C_sf"/>
</dbReference>
<evidence type="ECO:0000259" key="2">
    <source>
        <dbReference type="PROSITE" id="PS50405"/>
    </source>
</evidence>
<dbReference type="PROSITE" id="PS50404">
    <property type="entry name" value="GST_NTER"/>
    <property type="match status" value="1"/>
</dbReference>